<proteinExistence type="predicted"/>
<dbReference type="AlphaFoldDB" id="A0A0U2ZA64"/>
<protein>
    <submittedName>
        <fullName evidence="1">Uncharacterized protein</fullName>
    </submittedName>
</protein>
<sequence length="178" mass="19331">MRQTQAIALVLLLGGLGYALWVLYSQPHLQLSAGQANHAPTQTAPLAPVKAAPDVTLSAINMPAPTNTADAPDLTSVSRLPEVNDEEIYIPPISPSVAAPAYHGDLSDHQAYLVHQSAQITQMKQDYIAAVDKKVARLESLLKKGIRHQLPAEQLQEARDKIQGLRAMQAQLRHELAQ</sequence>
<dbReference type="EMBL" id="CP013611">
    <property type="protein sequence ID" value="ALU44721.1"/>
    <property type="molecule type" value="Genomic_DNA"/>
</dbReference>
<dbReference type="KEGG" id="prr:AT705_18300"/>
<dbReference type="RefSeq" id="WP_058797691.1">
    <property type="nucleotide sequence ID" value="NZ_CP013611.1"/>
</dbReference>
<evidence type="ECO:0000313" key="2">
    <source>
        <dbReference type="Proteomes" id="UP000069015"/>
    </source>
</evidence>
<dbReference type="Proteomes" id="UP000069015">
    <property type="component" value="Chromosome 1"/>
</dbReference>
<reference evidence="1 2" key="1">
    <citation type="submission" date="2015-12" db="EMBL/GenBank/DDBJ databases">
        <title>Complete genome sequence of Pseudoalteromonas rubra SCSIO 6842, harboring a conjugative plasmid.</title>
        <authorList>
            <person name="Li B."/>
            <person name="Wang X."/>
        </authorList>
    </citation>
    <scope>NUCLEOTIDE SEQUENCE [LARGE SCALE GENOMIC DNA]</scope>
    <source>
        <strain evidence="1 2">SCSIO 6842</strain>
    </source>
</reference>
<accession>A0A0U2ZA64</accession>
<gene>
    <name evidence="1" type="ORF">AT705_18300</name>
</gene>
<organism evidence="1 2">
    <name type="scientific">Pseudoalteromonas rubra</name>
    <dbReference type="NCBI Taxonomy" id="43658"/>
    <lineage>
        <taxon>Bacteria</taxon>
        <taxon>Pseudomonadati</taxon>
        <taxon>Pseudomonadota</taxon>
        <taxon>Gammaproteobacteria</taxon>
        <taxon>Alteromonadales</taxon>
        <taxon>Pseudoalteromonadaceae</taxon>
        <taxon>Pseudoalteromonas</taxon>
    </lineage>
</organism>
<name>A0A0U2ZA64_9GAMM</name>
<evidence type="ECO:0000313" key="1">
    <source>
        <dbReference type="EMBL" id="ALU44721.1"/>
    </source>
</evidence>